<sequence>MRTLYVVTHPEAAHHVEGVVGGWHDAQLTPAGVRAALSIAQALRARIPDGAGVEVFSSDLQRTSRTAEEVAELFGMKPILDRRLREKSYGEAEGKPQEWLDRRFVPPPAVGERMDHDEGVEGSETKAAWAQRVYAAMDEILQSPCAHQIIVTHGGSLTFIVASWIKMPIESAGYASFRAPSGSITTLHEDDFFHNRHVVSLGDTLHLDSAQAH</sequence>
<dbReference type="Gene3D" id="3.40.50.1240">
    <property type="entry name" value="Phosphoglycerate mutase-like"/>
    <property type="match status" value="1"/>
</dbReference>
<gene>
    <name evidence="1" type="ORF">ACEG43_41810</name>
</gene>
<dbReference type="CDD" id="cd07067">
    <property type="entry name" value="HP_PGM_like"/>
    <property type="match status" value="1"/>
</dbReference>
<protein>
    <submittedName>
        <fullName evidence="1">Histidine phosphatase family protein</fullName>
    </submittedName>
</protein>
<dbReference type="PANTHER" id="PTHR48100">
    <property type="entry name" value="BROAD-SPECIFICITY PHOSPHATASE YOR283W-RELATED"/>
    <property type="match status" value="1"/>
</dbReference>
<dbReference type="SUPFAM" id="SSF53254">
    <property type="entry name" value="Phosphoglycerate mutase-like"/>
    <property type="match status" value="1"/>
</dbReference>
<dbReference type="InterPro" id="IPR029033">
    <property type="entry name" value="His_PPase_superfam"/>
</dbReference>
<dbReference type="EMBL" id="JBGOSP010000041">
    <property type="protein sequence ID" value="MFA3842630.1"/>
    <property type="molecule type" value="Genomic_DNA"/>
</dbReference>
<dbReference type="InterPro" id="IPR013078">
    <property type="entry name" value="His_Pase_superF_clade-1"/>
</dbReference>
<evidence type="ECO:0000313" key="2">
    <source>
        <dbReference type="Proteomes" id="UP001571476"/>
    </source>
</evidence>
<evidence type="ECO:0000313" key="1">
    <source>
        <dbReference type="EMBL" id="MFA3842630.1"/>
    </source>
</evidence>
<dbReference type="Pfam" id="PF00300">
    <property type="entry name" value="His_Phos_1"/>
    <property type="match status" value="1"/>
</dbReference>
<dbReference type="Proteomes" id="UP001571476">
    <property type="component" value="Unassembled WGS sequence"/>
</dbReference>
<reference evidence="1 2" key="1">
    <citation type="submission" date="2024-08" db="EMBL/GenBank/DDBJ databases">
        <title>Genome sequence of Streptomyces aureus CACIA-1.46HGO.</title>
        <authorList>
            <person name="Evangelista-Martinez Z."/>
        </authorList>
    </citation>
    <scope>NUCLEOTIDE SEQUENCE [LARGE SCALE GENOMIC DNA]</scope>
    <source>
        <strain evidence="1 2">CACIA-1.46HGO</strain>
    </source>
</reference>
<keyword evidence="2" id="KW-1185">Reference proteome</keyword>
<proteinExistence type="predicted"/>
<name>A0ABV4SWP1_9ACTN</name>
<dbReference type="RefSeq" id="WP_372566581.1">
    <property type="nucleotide sequence ID" value="NZ_JBGOSP010000041.1"/>
</dbReference>
<dbReference type="InterPro" id="IPR050275">
    <property type="entry name" value="PGM_Phosphatase"/>
</dbReference>
<dbReference type="PANTHER" id="PTHR48100:SF1">
    <property type="entry name" value="HISTIDINE PHOSPHATASE FAMILY PROTEIN-RELATED"/>
    <property type="match status" value="1"/>
</dbReference>
<accession>A0ABV4SWP1</accession>
<dbReference type="SMART" id="SM00855">
    <property type="entry name" value="PGAM"/>
    <property type="match status" value="1"/>
</dbReference>
<organism evidence="1 2">
    <name type="scientific">Streptomyces aureus</name>
    <dbReference type="NCBI Taxonomy" id="193461"/>
    <lineage>
        <taxon>Bacteria</taxon>
        <taxon>Bacillati</taxon>
        <taxon>Actinomycetota</taxon>
        <taxon>Actinomycetes</taxon>
        <taxon>Kitasatosporales</taxon>
        <taxon>Streptomycetaceae</taxon>
        <taxon>Streptomyces</taxon>
    </lineage>
</organism>
<comment type="caution">
    <text evidence="1">The sequence shown here is derived from an EMBL/GenBank/DDBJ whole genome shotgun (WGS) entry which is preliminary data.</text>
</comment>